<name>A0A4U6X716_9PEZI</name>
<evidence type="ECO:0000313" key="2">
    <source>
        <dbReference type="Proteomes" id="UP000310108"/>
    </source>
</evidence>
<comment type="caution">
    <text evidence="1">The sequence shown here is derived from an EMBL/GenBank/DDBJ whole genome shotgun (WGS) entry which is preliminary data.</text>
</comment>
<proteinExistence type="predicted"/>
<organism evidence="1 2">
    <name type="scientific">Colletotrichum tanaceti</name>
    <dbReference type="NCBI Taxonomy" id="1306861"/>
    <lineage>
        <taxon>Eukaryota</taxon>
        <taxon>Fungi</taxon>
        <taxon>Dikarya</taxon>
        <taxon>Ascomycota</taxon>
        <taxon>Pezizomycotina</taxon>
        <taxon>Sordariomycetes</taxon>
        <taxon>Hypocreomycetidae</taxon>
        <taxon>Glomerellales</taxon>
        <taxon>Glomerellaceae</taxon>
        <taxon>Colletotrichum</taxon>
        <taxon>Colletotrichum destructivum species complex</taxon>
    </lineage>
</organism>
<evidence type="ECO:0000313" key="1">
    <source>
        <dbReference type="EMBL" id="TKW50699.1"/>
    </source>
</evidence>
<reference evidence="1 2" key="1">
    <citation type="journal article" date="2019" name="PLoS ONE">
        <title>Comparative genome analysis indicates high evolutionary potential of pathogenicity genes in Colletotrichum tanaceti.</title>
        <authorList>
            <person name="Lelwala R.V."/>
            <person name="Korhonen P.K."/>
            <person name="Young N.D."/>
            <person name="Scott J.B."/>
            <person name="Ades P.A."/>
            <person name="Gasser R.B."/>
            <person name="Taylor P.W.J."/>
        </authorList>
    </citation>
    <scope>NUCLEOTIDE SEQUENCE [LARGE SCALE GENOMIC DNA]</scope>
    <source>
        <strain evidence="1">BRIP57314</strain>
    </source>
</reference>
<dbReference type="AlphaFoldDB" id="A0A4U6X716"/>
<accession>A0A4U6X716</accession>
<gene>
    <name evidence="1" type="ORF">CTA1_10137</name>
</gene>
<dbReference type="Proteomes" id="UP000310108">
    <property type="component" value="Unassembled WGS sequence"/>
</dbReference>
<dbReference type="OrthoDB" id="10421733at2759"/>
<dbReference type="EMBL" id="PJEX01000368">
    <property type="protein sequence ID" value="TKW50699.1"/>
    <property type="molecule type" value="Genomic_DNA"/>
</dbReference>
<keyword evidence="2" id="KW-1185">Reference proteome</keyword>
<sequence>MASMRPYIYQPALLRAAYQDAPATMPPRPTPLPAHVRAGTAAAGVDPAALEALHGDLETLGWRRRNEYFVWWGDFAAKLRRRQVVLENHRRGQGAMWWSRSGVVAYPALDRLRPGEEGVLDTIRGIVLRAEALLAGARRCGNEGEGEFEGESESGCVVDFALRGLRALEGSLEGVEVFCEKDAASGRIEASGRGTCWRYLDMLARESQ</sequence>
<protein>
    <submittedName>
        <fullName evidence="1">Uncharacterized protein</fullName>
    </submittedName>
</protein>